<gene>
    <name evidence="2" type="ORF">ACMD2_14077</name>
</gene>
<dbReference type="EMBL" id="LSRQ01000227">
    <property type="protein sequence ID" value="OAY84334.1"/>
    <property type="molecule type" value="Genomic_DNA"/>
</dbReference>
<keyword evidence="1" id="KW-0812">Transmembrane</keyword>
<dbReference type="AlphaFoldDB" id="A0A199W4U5"/>
<sequence>MYCMQLVWFNISKNCRDHNKFGLFLPSAIRIIMLLISYSLLLLLAIIIIYHYWILIERKEENKQIKPDATTLGPICLGKSEEG</sequence>
<comment type="caution">
    <text evidence="2">The sequence shown here is derived from an EMBL/GenBank/DDBJ whole genome shotgun (WGS) entry which is preliminary data.</text>
</comment>
<evidence type="ECO:0000256" key="1">
    <source>
        <dbReference type="SAM" id="Phobius"/>
    </source>
</evidence>
<reference evidence="2 3" key="1">
    <citation type="journal article" date="2016" name="DNA Res.">
        <title>The draft genome of MD-2 pineapple using hybrid error correction of long reads.</title>
        <authorList>
            <person name="Redwan R.M."/>
            <person name="Saidin A."/>
            <person name="Kumar S.V."/>
        </authorList>
    </citation>
    <scope>NUCLEOTIDE SEQUENCE [LARGE SCALE GENOMIC DNA]</scope>
    <source>
        <strain evidence="3">cv. MD2</strain>
        <tissue evidence="2">Leaf</tissue>
    </source>
</reference>
<evidence type="ECO:0000313" key="2">
    <source>
        <dbReference type="EMBL" id="OAY84334.1"/>
    </source>
</evidence>
<proteinExistence type="predicted"/>
<keyword evidence="1" id="KW-1133">Transmembrane helix</keyword>
<accession>A0A199W4U5</accession>
<keyword evidence="1" id="KW-0472">Membrane</keyword>
<name>A0A199W4U5_ANACO</name>
<feature type="transmembrane region" description="Helical" evidence="1">
    <location>
        <begin position="31"/>
        <end position="56"/>
    </location>
</feature>
<dbReference type="Proteomes" id="UP000092600">
    <property type="component" value="Unassembled WGS sequence"/>
</dbReference>
<protein>
    <submittedName>
        <fullName evidence="2">Uncharacterized protein</fullName>
    </submittedName>
</protein>
<organism evidence="2 3">
    <name type="scientific">Ananas comosus</name>
    <name type="common">Pineapple</name>
    <name type="synonym">Ananas ananas</name>
    <dbReference type="NCBI Taxonomy" id="4615"/>
    <lineage>
        <taxon>Eukaryota</taxon>
        <taxon>Viridiplantae</taxon>
        <taxon>Streptophyta</taxon>
        <taxon>Embryophyta</taxon>
        <taxon>Tracheophyta</taxon>
        <taxon>Spermatophyta</taxon>
        <taxon>Magnoliopsida</taxon>
        <taxon>Liliopsida</taxon>
        <taxon>Poales</taxon>
        <taxon>Bromeliaceae</taxon>
        <taxon>Bromelioideae</taxon>
        <taxon>Ananas</taxon>
    </lineage>
</organism>
<evidence type="ECO:0000313" key="3">
    <source>
        <dbReference type="Proteomes" id="UP000092600"/>
    </source>
</evidence>